<dbReference type="KEGG" id="vg:16511882"/>
<sequence length="730" mass="77445">MKRSRTDRVALRLPEDADAPSATTRPTAKRLRGTDDDRTHGDGDGPEQSTPPHPSDLFECLPEEILGALLNGLPDQNRFYLEPRWRAVAAMACRRWRRVVSSPSLAAVALLDRVRPHQASPVAWSRGRVLCASALCDAVAALPSDMGAADRWLALVPDRCSAWPKQRAPDTLRDDLTLGPLAAVMASANLAAMRDAWSRHLANPHTVDKTIVGDWFDVDERRGAHFALGVGQNLASAMVHAACRAARPTAALWLLGRCGTALALHVAPRRAMLAGLAEADGDEAHNRATAAFDAVVGLGRFPWPEALQACLEARSHAASDLLAGHLFALVDRGSIVVATRSRRPHATGHPAEARAADFVAWGRRATAWCREAFARDRPRVAAAAIARWGVPTLAPTARPFAKILDRGDGGDDQRDDALDWRPDTDLTDDIDKESLAEDEDGYRPTPSQAGFWEAALTSAVAGGATTSIAWLLTEGAWPSREVAATPAAALGILLRAVYAAPSTSAWPCALDVLSGALTLAGACAVASPPMRLMRAAMRACARGVAGDRAAHALFIVCLALWPDRVAASGGNVDGALCGLLHAQAWSAVDAAIDALDRAPPGLFDGVDLWHIGALGHHGLLGSRTAAASFYAPHGLAFVALRVGALAPEVISVDVAEAAARRHPLAPAVGRWRRWCRPRPVAANRCAMRLAVEAPDGAWATLEKADLLRDRPTPCGDPFCDATHAAGCVYA</sequence>
<gene>
    <name evidence="2" type="ORF">pdul_cds_16</name>
</gene>
<dbReference type="SUPFAM" id="SSF81383">
    <property type="entry name" value="F-box domain"/>
    <property type="match status" value="1"/>
</dbReference>
<dbReference type="GeneID" id="16511882"/>
<evidence type="ECO:0000256" key="1">
    <source>
        <dbReference type="SAM" id="MobiDB-lite"/>
    </source>
</evidence>
<protein>
    <submittedName>
        <fullName evidence="2">F-box domain containing protein</fullName>
    </submittedName>
</protein>
<dbReference type="EMBL" id="KC977570">
    <property type="protein sequence ID" value="AGO81887.1"/>
    <property type="molecule type" value="Genomic_DNA"/>
</dbReference>
<name>S4VNQ9_9VIRU</name>
<dbReference type="RefSeq" id="YP_008318556.1">
    <property type="nucleotide sequence ID" value="NC_021858.1"/>
</dbReference>
<evidence type="ECO:0000313" key="3">
    <source>
        <dbReference type="Proteomes" id="UP000201566"/>
    </source>
</evidence>
<organism evidence="2 3">
    <name type="scientific">Pandoravirus dulcis</name>
    <dbReference type="NCBI Taxonomy" id="1349409"/>
    <lineage>
        <taxon>Viruses</taxon>
        <taxon>Pandoravirus</taxon>
    </lineage>
</organism>
<feature type="compositionally biased region" description="Acidic residues" evidence="1">
    <location>
        <begin position="425"/>
        <end position="440"/>
    </location>
</feature>
<feature type="region of interest" description="Disordered" evidence="1">
    <location>
        <begin position="1"/>
        <end position="56"/>
    </location>
</feature>
<proteinExistence type="predicted"/>
<reference evidence="2 3" key="1">
    <citation type="journal article" date="2013" name="Science">
        <title>Pandoraviruses: amoeba viruses with genomes up to 2.5 Mb reaching that of parasitic eukaryotes.</title>
        <authorList>
            <person name="Philippe N."/>
            <person name="Legendre M."/>
            <person name="Doutre G."/>
            <person name="Coute Y."/>
            <person name="Poirot O."/>
            <person name="Lescot M."/>
            <person name="Arslan D."/>
            <person name="Seltzer V."/>
            <person name="Bertaux L."/>
            <person name="Bruley C."/>
            <person name="Garin J."/>
            <person name="Claverie J.M."/>
            <person name="Abergel C."/>
        </authorList>
    </citation>
    <scope>NUCLEOTIDE SEQUENCE [LARGE SCALE GENOMIC DNA]</scope>
    <source>
        <strain evidence="2">Melbourne</strain>
    </source>
</reference>
<feature type="compositionally biased region" description="Basic and acidic residues" evidence="1">
    <location>
        <begin position="1"/>
        <end position="15"/>
    </location>
</feature>
<feature type="region of interest" description="Disordered" evidence="1">
    <location>
        <begin position="401"/>
        <end position="445"/>
    </location>
</feature>
<evidence type="ECO:0000313" key="2">
    <source>
        <dbReference type="EMBL" id="AGO81887.1"/>
    </source>
</evidence>
<accession>S4VNQ9</accession>
<feature type="compositionally biased region" description="Basic and acidic residues" evidence="1">
    <location>
        <begin position="403"/>
        <end position="424"/>
    </location>
</feature>
<dbReference type="InterPro" id="IPR036047">
    <property type="entry name" value="F-box-like_dom_sf"/>
</dbReference>
<dbReference type="Proteomes" id="UP000201566">
    <property type="component" value="Segment"/>
</dbReference>
<feature type="compositionally biased region" description="Basic and acidic residues" evidence="1">
    <location>
        <begin position="32"/>
        <end position="43"/>
    </location>
</feature>